<dbReference type="Gene3D" id="3.40.50.300">
    <property type="entry name" value="P-loop containing nucleotide triphosphate hydrolases"/>
    <property type="match status" value="1"/>
</dbReference>
<dbReference type="GO" id="GO:0006790">
    <property type="term" value="P:sulfur compound metabolic process"/>
    <property type="evidence" value="ECO:0007669"/>
    <property type="project" value="TreeGrafter"/>
</dbReference>
<reference evidence="1" key="1">
    <citation type="submission" date="2022-03" db="EMBL/GenBank/DDBJ databases">
        <authorList>
            <person name="Martin C."/>
        </authorList>
    </citation>
    <scope>NUCLEOTIDE SEQUENCE</scope>
</reference>
<dbReference type="InterPro" id="IPR000863">
    <property type="entry name" value="Sulfotransferase_dom"/>
</dbReference>
<comment type="caution">
    <text evidence="1">The sequence shown here is derived from an EMBL/GenBank/DDBJ whole genome shotgun (WGS) entry which is preliminary data.</text>
</comment>
<dbReference type="EMBL" id="CAIIXF020000010">
    <property type="protein sequence ID" value="CAH1795950.1"/>
    <property type="molecule type" value="Genomic_DNA"/>
</dbReference>
<proteinExistence type="predicted"/>
<sequence>MHILFIIICAICSLILIIILVGSERETNNKIMKMEFINLRYYRFRYMWTILLAIACLEFMYFLGSHFLCSNLNTQVNKKISLAQKYSDENQETNRQISIKKIIIMAAYRSGSTFFGELFRQNSDIYYTYEPLKFFSKETEYSTDKKNGSRIVRKVLNCDWSTLLVLYYRGYNWAIKYPDRTFDDIFEMCHKREFSATKIIRQDNLERLASIFGNETAILLLIRDPRGILNSRAHLSVRKEHPLNQSDHQYRLEALTLTCRNFVTNMRYIQNLGTTQKKNMPFIKLVKYEDVACNTIQEAKKLYKYLGLQFPENIAQWIKNNTNNTKDSIYRAFKSQFLTQRNSKAMTTKWLKQLKPSSIFEVQNISECAEVIRMAGYKFVV</sequence>
<dbReference type="AlphaFoldDB" id="A0A8J1TXH8"/>
<dbReference type="OrthoDB" id="6138663at2759"/>
<evidence type="ECO:0000313" key="1">
    <source>
        <dbReference type="EMBL" id="CAH1795950.1"/>
    </source>
</evidence>
<dbReference type="SUPFAM" id="SSF52540">
    <property type="entry name" value="P-loop containing nucleoside triphosphate hydrolases"/>
    <property type="match status" value="1"/>
</dbReference>
<name>A0A8J1TXH8_OWEFU</name>
<dbReference type="InterPro" id="IPR027417">
    <property type="entry name" value="P-loop_NTPase"/>
</dbReference>
<organism evidence="1 2">
    <name type="scientific">Owenia fusiformis</name>
    <name type="common">Polychaete worm</name>
    <dbReference type="NCBI Taxonomy" id="6347"/>
    <lineage>
        <taxon>Eukaryota</taxon>
        <taxon>Metazoa</taxon>
        <taxon>Spiralia</taxon>
        <taxon>Lophotrochozoa</taxon>
        <taxon>Annelida</taxon>
        <taxon>Polychaeta</taxon>
        <taxon>Sedentaria</taxon>
        <taxon>Canalipalpata</taxon>
        <taxon>Sabellida</taxon>
        <taxon>Oweniida</taxon>
        <taxon>Oweniidae</taxon>
        <taxon>Owenia</taxon>
    </lineage>
</organism>
<dbReference type="PANTHER" id="PTHR10704">
    <property type="entry name" value="CARBOHYDRATE SULFOTRANSFERASE"/>
    <property type="match status" value="1"/>
</dbReference>
<dbReference type="GO" id="GO:0001517">
    <property type="term" value="F:N-acetylglucosamine 6-O-sulfotransferase activity"/>
    <property type="evidence" value="ECO:0007669"/>
    <property type="project" value="TreeGrafter"/>
</dbReference>
<protein>
    <submittedName>
        <fullName evidence="1">Uncharacterized protein</fullName>
    </submittedName>
</protein>
<evidence type="ECO:0000313" key="2">
    <source>
        <dbReference type="Proteomes" id="UP000749559"/>
    </source>
</evidence>
<keyword evidence="2" id="KW-1185">Reference proteome</keyword>
<dbReference type="InterPro" id="IPR051135">
    <property type="entry name" value="Gal/GlcNAc/GalNAc_ST"/>
</dbReference>
<dbReference type="Pfam" id="PF00685">
    <property type="entry name" value="Sulfotransfer_1"/>
    <property type="match status" value="1"/>
</dbReference>
<dbReference type="PANTHER" id="PTHR10704:SF44">
    <property type="entry name" value="LD35051P-RELATED"/>
    <property type="match status" value="1"/>
</dbReference>
<gene>
    <name evidence="1" type="ORF">OFUS_LOCUS20415</name>
</gene>
<dbReference type="GO" id="GO:0006044">
    <property type="term" value="P:N-acetylglucosamine metabolic process"/>
    <property type="evidence" value="ECO:0007669"/>
    <property type="project" value="TreeGrafter"/>
</dbReference>
<accession>A0A8J1TXH8</accession>
<dbReference type="Proteomes" id="UP000749559">
    <property type="component" value="Unassembled WGS sequence"/>
</dbReference>